<gene>
    <name evidence="1" type="ORF">RMAR1173_LOCUS17444</name>
</gene>
<reference evidence="1" key="1">
    <citation type="submission" date="2021-01" db="EMBL/GenBank/DDBJ databases">
        <authorList>
            <person name="Corre E."/>
            <person name="Pelletier E."/>
            <person name="Niang G."/>
            <person name="Scheremetjew M."/>
            <person name="Finn R."/>
            <person name="Kale V."/>
            <person name="Holt S."/>
            <person name="Cochrane G."/>
            <person name="Meng A."/>
            <person name="Brown T."/>
            <person name="Cohen L."/>
        </authorList>
    </citation>
    <scope>NUCLEOTIDE SEQUENCE</scope>
    <source>
        <strain evidence="1">CCMP1243</strain>
    </source>
</reference>
<dbReference type="EMBL" id="HBHJ01026424">
    <property type="protein sequence ID" value="CAD9706247.1"/>
    <property type="molecule type" value="Transcribed_RNA"/>
</dbReference>
<protein>
    <submittedName>
        <fullName evidence="1">Uncharacterized protein</fullName>
    </submittedName>
</protein>
<evidence type="ECO:0000313" key="1">
    <source>
        <dbReference type="EMBL" id="CAD9706247.1"/>
    </source>
</evidence>
<sequence length="109" mass="11866">MLGCLLETQKGREMGGVDDGHSGRDRCWGSPPAVDVCGMWLQVSRKKYARRVWLEPLKAVVAGSVARLGIGIGGLTAVTHYRFVLPLTSVLELELRIFRLFVVVAPACG</sequence>
<accession>A0A7S2WSY9</accession>
<organism evidence="1">
    <name type="scientific">Rhizochromulina marina</name>
    <dbReference type="NCBI Taxonomy" id="1034831"/>
    <lineage>
        <taxon>Eukaryota</taxon>
        <taxon>Sar</taxon>
        <taxon>Stramenopiles</taxon>
        <taxon>Ochrophyta</taxon>
        <taxon>Dictyochophyceae</taxon>
        <taxon>Rhizochromulinales</taxon>
        <taxon>Rhizochromulina</taxon>
    </lineage>
</organism>
<name>A0A7S2WSY9_9STRA</name>
<dbReference type="AlphaFoldDB" id="A0A7S2WSY9"/>
<proteinExistence type="predicted"/>